<gene>
    <name evidence="6" type="ORF">M501DRAFT_966015</name>
</gene>
<dbReference type="CDD" id="cd00118">
    <property type="entry name" value="LysM"/>
    <property type="match status" value="1"/>
</dbReference>
<comment type="caution">
    <text evidence="6">The sequence shown here is derived from an EMBL/GenBank/DDBJ whole genome shotgun (WGS) entry which is preliminary data.</text>
</comment>
<dbReference type="Gene3D" id="1.10.530.10">
    <property type="match status" value="1"/>
</dbReference>
<feature type="compositionally biased region" description="Low complexity" evidence="3">
    <location>
        <begin position="269"/>
        <end position="282"/>
    </location>
</feature>
<dbReference type="Gene3D" id="3.10.350.10">
    <property type="entry name" value="LysM domain"/>
    <property type="match status" value="1"/>
</dbReference>
<sequence>MLPKVLAAGSAITLVSGAPTSSIYFPSHSHGHNKIHNVQKRTSGSYLTTFGGDGSSLAGWPGSSSWIPFDSAFEQSRGMMRQSCSQFGVPNNSDGETNDIKDAINIVSSETGVDKRFILAIMMQESNGCVRAPTTSYSHRNPGLMQDHDGAATCNENGVQNPCPKNTIIQMIRDGTAGTPAGDGLKQLLGRATGSGDQKFYQAARMYNSGSLDPSGNLGLGVATHCYASDVANRLTGWFAGPSGCDPNSVGQLTGTVGGVIPSTGSGDTAVTPGTGTQQPPATESPPETGNSGSGERYPGASQSCRRWYTVQSGDWCEKVEQKAHTTLEKLLGLNSGLQGDCSNLWLGYSYCVE</sequence>
<organism evidence="6 7">
    <name type="scientific">Patellaria atrata CBS 101060</name>
    <dbReference type="NCBI Taxonomy" id="1346257"/>
    <lineage>
        <taxon>Eukaryota</taxon>
        <taxon>Fungi</taxon>
        <taxon>Dikarya</taxon>
        <taxon>Ascomycota</taxon>
        <taxon>Pezizomycotina</taxon>
        <taxon>Dothideomycetes</taxon>
        <taxon>Dothideomycetes incertae sedis</taxon>
        <taxon>Patellariales</taxon>
        <taxon>Patellariaceae</taxon>
        <taxon>Patellaria</taxon>
    </lineage>
</organism>
<protein>
    <submittedName>
        <fullName evidence="6">Carbohydrate-binding module family 50 protein</fullName>
    </submittedName>
</protein>
<dbReference type="OrthoDB" id="1193027at2759"/>
<evidence type="ECO:0000313" key="6">
    <source>
        <dbReference type="EMBL" id="KAF2843011.1"/>
    </source>
</evidence>
<evidence type="ECO:0000256" key="3">
    <source>
        <dbReference type="SAM" id="MobiDB-lite"/>
    </source>
</evidence>
<dbReference type="InterPro" id="IPR036779">
    <property type="entry name" value="LysM_dom_sf"/>
</dbReference>
<keyword evidence="7" id="KW-1185">Reference proteome</keyword>
<dbReference type="SUPFAM" id="SSF54106">
    <property type="entry name" value="LysM domain"/>
    <property type="match status" value="1"/>
</dbReference>
<accession>A0A9P4VRJ5</accession>
<dbReference type="PANTHER" id="PTHR34997:SF1">
    <property type="entry name" value="PEPTIDOGLYCAN-BINDING LYSIN DOMAIN"/>
    <property type="match status" value="1"/>
</dbReference>
<name>A0A9P4VRJ5_9PEZI</name>
<dbReference type="AlphaFoldDB" id="A0A9P4VRJ5"/>
<feature type="chain" id="PRO_5040470221" evidence="4">
    <location>
        <begin position="18"/>
        <end position="354"/>
    </location>
</feature>
<dbReference type="PANTHER" id="PTHR34997">
    <property type="entry name" value="AM15"/>
    <property type="match status" value="1"/>
</dbReference>
<dbReference type="InterPro" id="IPR018392">
    <property type="entry name" value="LysM"/>
</dbReference>
<keyword evidence="4" id="KW-0732">Signal</keyword>
<feature type="region of interest" description="Disordered" evidence="3">
    <location>
        <begin position="256"/>
        <end position="301"/>
    </location>
</feature>
<dbReference type="SUPFAM" id="SSF53955">
    <property type="entry name" value="Lysozyme-like"/>
    <property type="match status" value="1"/>
</dbReference>
<feature type="signal peptide" evidence="4">
    <location>
        <begin position="1"/>
        <end position="17"/>
    </location>
</feature>
<dbReference type="PROSITE" id="PS51782">
    <property type="entry name" value="LYSM"/>
    <property type="match status" value="1"/>
</dbReference>
<dbReference type="InterPro" id="IPR052210">
    <property type="entry name" value="LysM1-like"/>
</dbReference>
<reference evidence="6" key="1">
    <citation type="journal article" date="2020" name="Stud. Mycol.">
        <title>101 Dothideomycetes genomes: a test case for predicting lifestyles and emergence of pathogens.</title>
        <authorList>
            <person name="Haridas S."/>
            <person name="Albert R."/>
            <person name="Binder M."/>
            <person name="Bloem J."/>
            <person name="Labutti K."/>
            <person name="Salamov A."/>
            <person name="Andreopoulos B."/>
            <person name="Baker S."/>
            <person name="Barry K."/>
            <person name="Bills G."/>
            <person name="Bluhm B."/>
            <person name="Cannon C."/>
            <person name="Castanera R."/>
            <person name="Culley D."/>
            <person name="Daum C."/>
            <person name="Ezra D."/>
            <person name="Gonzalez J."/>
            <person name="Henrissat B."/>
            <person name="Kuo A."/>
            <person name="Liang C."/>
            <person name="Lipzen A."/>
            <person name="Lutzoni F."/>
            <person name="Magnuson J."/>
            <person name="Mondo S."/>
            <person name="Nolan M."/>
            <person name="Ohm R."/>
            <person name="Pangilinan J."/>
            <person name="Park H.-J."/>
            <person name="Ramirez L."/>
            <person name="Alfaro M."/>
            <person name="Sun H."/>
            <person name="Tritt A."/>
            <person name="Yoshinaga Y."/>
            <person name="Zwiers L.-H."/>
            <person name="Turgeon B."/>
            <person name="Goodwin S."/>
            <person name="Spatafora J."/>
            <person name="Crous P."/>
            <person name="Grigoriev I."/>
        </authorList>
    </citation>
    <scope>NUCLEOTIDE SEQUENCE</scope>
    <source>
        <strain evidence="6">CBS 101060</strain>
    </source>
</reference>
<feature type="domain" description="LysM" evidence="5">
    <location>
        <begin position="307"/>
        <end position="353"/>
    </location>
</feature>
<dbReference type="Proteomes" id="UP000799429">
    <property type="component" value="Unassembled WGS sequence"/>
</dbReference>
<keyword evidence="1" id="KW-0147">Chitin-binding</keyword>
<dbReference type="GO" id="GO:0008061">
    <property type="term" value="F:chitin binding"/>
    <property type="evidence" value="ECO:0007669"/>
    <property type="project" value="UniProtKB-KW"/>
</dbReference>
<evidence type="ECO:0000256" key="1">
    <source>
        <dbReference type="ARBA" id="ARBA00022669"/>
    </source>
</evidence>
<evidence type="ECO:0000256" key="4">
    <source>
        <dbReference type="SAM" id="SignalP"/>
    </source>
</evidence>
<dbReference type="EMBL" id="MU006089">
    <property type="protein sequence ID" value="KAF2843011.1"/>
    <property type="molecule type" value="Genomic_DNA"/>
</dbReference>
<keyword evidence="2" id="KW-0843">Virulence</keyword>
<evidence type="ECO:0000256" key="2">
    <source>
        <dbReference type="ARBA" id="ARBA00023026"/>
    </source>
</evidence>
<evidence type="ECO:0000313" key="7">
    <source>
        <dbReference type="Proteomes" id="UP000799429"/>
    </source>
</evidence>
<dbReference type="InterPro" id="IPR023346">
    <property type="entry name" value="Lysozyme-like_dom_sf"/>
</dbReference>
<evidence type="ECO:0000259" key="5">
    <source>
        <dbReference type="PROSITE" id="PS51782"/>
    </source>
</evidence>
<proteinExistence type="predicted"/>